<keyword evidence="9" id="KW-1185">Reference proteome</keyword>
<evidence type="ECO:0000313" key="9">
    <source>
        <dbReference type="Proteomes" id="UP001057134"/>
    </source>
</evidence>
<feature type="domain" description="Lipopolysaccharide assembly protein A" evidence="7">
    <location>
        <begin position="24"/>
        <end position="82"/>
    </location>
</feature>
<evidence type="ECO:0000256" key="4">
    <source>
        <dbReference type="ARBA" id="ARBA00023136"/>
    </source>
</evidence>
<gene>
    <name evidence="8" type="ORF">SK3146_02008</name>
</gene>
<feature type="transmembrane region" description="Helical" evidence="6">
    <location>
        <begin position="37"/>
        <end position="61"/>
    </location>
</feature>
<reference evidence="8" key="2">
    <citation type="journal article" date="2021" name="J Anim Sci Technol">
        <title>Complete genome sequence of Paenibacillus konkukensis sp. nov. SK3146 as a potential probiotic strain.</title>
        <authorList>
            <person name="Jung H.I."/>
            <person name="Park S."/>
            <person name="Niu K.M."/>
            <person name="Lee S.W."/>
            <person name="Kothari D."/>
            <person name="Yi K.J."/>
            <person name="Kim S.K."/>
        </authorList>
    </citation>
    <scope>NUCLEOTIDE SEQUENCE</scope>
    <source>
        <strain evidence="8">SK3146</strain>
    </source>
</reference>
<dbReference type="RefSeq" id="WP_249864937.1">
    <property type="nucleotide sequence ID" value="NZ_CP027059.1"/>
</dbReference>
<keyword evidence="4 6" id="KW-0472">Membrane</keyword>
<evidence type="ECO:0000256" key="1">
    <source>
        <dbReference type="ARBA" id="ARBA00022475"/>
    </source>
</evidence>
<evidence type="ECO:0000256" key="5">
    <source>
        <dbReference type="SAM" id="MobiDB-lite"/>
    </source>
</evidence>
<organism evidence="8 9">
    <name type="scientific">Paenibacillus konkukensis</name>
    <dbReference type="NCBI Taxonomy" id="2020716"/>
    <lineage>
        <taxon>Bacteria</taxon>
        <taxon>Bacillati</taxon>
        <taxon>Bacillota</taxon>
        <taxon>Bacilli</taxon>
        <taxon>Bacillales</taxon>
        <taxon>Paenibacillaceae</taxon>
        <taxon>Paenibacillus</taxon>
    </lineage>
</organism>
<dbReference type="PANTHER" id="PTHR41335">
    <property type="entry name" value="MEMBRANE PROTEIN-RELATED"/>
    <property type="match status" value="1"/>
</dbReference>
<dbReference type="InterPro" id="IPR010445">
    <property type="entry name" value="LapA_dom"/>
</dbReference>
<accession>A0ABY4RL63</accession>
<feature type="region of interest" description="Disordered" evidence="5">
    <location>
        <begin position="95"/>
        <end position="116"/>
    </location>
</feature>
<evidence type="ECO:0000256" key="3">
    <source>
        <dbReference type="ARBA" id="ARBA00022989"/>
    </source>
</evidence>
<evidence type="ECO:0000256" key="2">
    <source>
        <dbReference type="ARBA" id="ARBA00022692"/>
    </source>
</evidence>
<proteinExistence type="predicted"/>
<feature type="compositionally biased region" description="Basic and acidic residues" evidence="5">
    <location>
        <begin position="106"/>
        <end position="116"/>
    </location>
</feature>
<evidence type="ECO:0000259" key="7">
    <source>
        <dbReference type="Pfam" id="PF06305"/>
    </source>
</evidence>
<keyword evidence="3 6" id="KW-1133">Transmembrane helix</keyword>
<reference evidence="8" key="1">
    <citation type="submission" date="2018-02" db="EMBL/GenBank/DDBJ databases">
        <authorList>
            <person name="Kim S.-K."/>
            <person name="Jung H.-I."/>
            <person name="Lee S.-W."/>
        </authorList>
    </citation>
    <scope>NUCLEOTIDE SEQUENCE</scope>
    <source>
        <strain evidence="8">SK3146</strain>
    </source>
</reference>
<dbReference type="Proteomes" id="UP001057134">
    <property type="component" value="Chromosome"/>
</dbReference>
<keyword evidence="1" id="KW-1003">Cell membrane</keyword>
<dbReference type="Pfam" id="PF06305">
    <property type="entry name" value="LapA_dom"/>
    <property type="match status" value="1"/>
</dbReference>
<protein>
    <recommendedName>
        <fullName evidence="7">Lipopolysaccharide assembly protein A domain-containing protein</fullName>
    </recommendedName>
</protein>
<name>A0ABY4RL63_9BACL</name>
<evidence type="ECO:0000256" key="6">
    <source>
        <dbReference type="SAM" id="Phobius"/>
    </source>
</evidence>
<keyword evidence="2 6" id="KW-0812">Transmembrane</keyword>
<evidence type="ECO:0000313" key="8">
    <source>
        <dbReference type="EMBL" id="UQZ82848.1"/>
    </source>
</evidence>
<dbReference type="EMBL" id="CP027059">
    <property type="protein sequence ID" value="UQZ82848.1"/>
    <property type="molecule type" value="Genomic_DNA"/>
</dbReference>
<sequence>MKAQWTIIFILLFALITAIFAVINVEPVKVQFLFTEANLPLILVILGSTLLGGLIVGLIGITRQFKLSRTVKLLEKQLAEAKSLQAETSVVAPLTAVQSPSDPDTQTDRLADAERG</sequence>
<dbReference type="PANTHER" id="PTHR41335:SF1">
    <property type="entry name" value="MEMBRANE PROTEIN"/>
    <property type="match status" value="1"/>
</dbReference>